<evidence type="ECO:0000256" key="4">
    <source>
        <dbReference type="ARBA" id="ARBA00022989"/>
    </source>
</evidence>
<dbReference type="GO" id="GO:0016020">
    <property type="term" value="C:membrane"/>
    <property type="evidence" value="ECO:0007669"/>
    <property type="project" value="UniProtKB-SubCell"/>
</dbReference>
<evidence type="ECO:0000256" key="1">
    <source>
        <dbReference type="ARBA" id="ARBA00004141"/>
    </source>
</evidence>
<proteinExistence type="inferred from homology"/>
<keyword evidence="5 6" id="KW-0472">Membrane</keyword>
<keyword evidence="3 6" id="KW-0812">Transmembrane</keyword>
<evidence type="ECO:0000256" key="5">
    <source>
        <dbReference type="ARBA" id="ARBA00023136"/>
    </source>
</evidence>
<feature type="transmembrane region" description="Helical" evidence="6">
    <location>
        <begin position="39"/>
        <end position="59"/>
    </location>
</feature>
<gene>
    <name evidence="7" type="ORF">NDU88_000687</name>
</gene>
<dbReference type="InterPro" id="IPR008661">
    <property type="entry name" value="L6_membrane"/>
</dbReference>
<comment type="caution">
    <text evidence="7">The sequence shown here is derived from an EMBL/GenBank/DDBJ whole genome shotgun (WGS) entry which is preliminary data.</text>
</comment>
<dbReference type="PANTHER" id="PTHR14198">
    <property type="entry name" value="TRANSMEMBRANE 4 L6 FAMILY MEMBER 1-RELATED"/>
    <property type="match status" value="1"/>
</dbReference>
<dbReference type="Pfam" id="PF05805">
    <property type="entry name" value="L6_membrane"/>
    <property type="match status" value="1"/>
</dbReference>
<organism evidence="7 8">
    <name type="scientific">Pleurodeles waltl</name>
    <name type="common">Iberian ribbed newt</name>
    <dbReference type="NCBI Taxonomy" id="8319"/>
    <lineage>
        <taxon>Eukaryota</taxon>
        <taxon>Metazoa</taxon>
        <taxon>Chordata</taxon>
        <taxon>Craniata</taxon>
        <taxon>Vertebrata</taxon>
        <taxon>Euteleostomi</taxon>
        <taxon>Amphibia</taxon>
        <taxon>Batrachia</taxon>
        <taxon>Caudata</taxon>
        <taxon>Salamandroidea</taxon>
        <taxon>Salamandridae</taxon>
        <taxon>Pleurodelinae</taxon>
        <taxon>Pleurodeles</taxon>
    </lineage>
</organism>
<feature type="transmembrane region" description="Helical" evidence="6">
    <location>
        <begin position="116"/>
        <end position="135"/>
    </location>
</feature>
<reference evidence="7" key="1">
    <citation type="journal article" date="2022" name="bioRxiv">
        <title>Sequencing and chromosome-scale assembly of the giantPleurodeles waltlgenome.</title>
        <authorList>
            <person name="Brown T."/>
            <person name="Elewa A."/>
            <person name="Iarovenko S."/>
            <person name="Subramanian E."/>
            <person name="Araus A.J."/>
            <person name="Petzold A."/>
            <person name="Susuki M."/>
            <person name="Suzuki K.-i.T."/>
            <person name="Hayashi T."/>
            <person name="Toyoda A."/>
            <person name="Oliveira C."/>
            <person name="Osipova E."/>
            <person name="Leigh N.D."/>
            <person name="Simon A."/>
            <person name="Yun M.H."/>
        </authorList>
    </citation>
    <scope>NUCLEOTIDE SEQUENCE</scope>
    <source>
        <strain evidence="7">20211129_DDA</strain>
        <tissue evidence="7">Liver</tissue>
    </source>
</reference>
<keyword evidence="8" id="KW-1185">Reference proteome</keyword>
<evidence type="ECO:0000256" key="2">
    <source>
        <dbReference type="ARBA" id="ARBA00006193"/>
    </source>
</evidence>
<protein>
    <recommendedName>
        <fullName evidence="9">Transmembrane 4 L6 family member 5-like</fullName>
    </recommendedName>
</protein>
<evidence type="ECO:0000313" key="7">
    <source>
        <dbReference type="EMBL" id="KAJ1080488.1"/>
    </source>
</evidence>
<dbReference type="PANTHER" id="PTHR14198:SF23">
    <property type="entry name" value="SI:CH211-137I24.10"/>
    <property type="match status" value="1"/>
</dbReference>
<evidence type="ECO:0000313" key="8">
    <source>
        <dbReference type="Proteomes" id="UP001066276"/>
    </source>
</evidence>
<dbReference type="AlphaFoldDB" id="A0AAV7KWD3"/>
<sequence length="156" mass="16553">MTPEVLYLGGLIGGGLLILIPAIHIQATGKEGCCANRCGMFLSILFAAIGVAGGVYGFAVSFLGMVHGPACQYNNGTALEWGSPFKTDLKNVSTYLFNKDLWSTCKVPEGVVEFNIILFSMMLASSGLAFILCTVQMLNGLFGCLCGTCRSKGENY</sequence>
<comment type="similarity">
    <text evidence="2">Belongs to the L6 tetraspanin family.</text>
</comment>
<dbReference type="EMBL" id="JANPWB010000016">
    <property type="protein sequence ID" value="KAJ1080488.1"/>
    <property type="molecule type" value="Genomic_DNA"/>
</dbReference>
<name>A0AAV7KWD3_PLEWA</name>
<keyword evidence="4 6" id="KW-1133">Transmembrane helix</keyword>
<comment type="subcellular location">
    <subcellularLocation>
        <location evidence="1">Membrane</location>
        <topology evidence="1">Multi-pass membrane protein</topology>
    </subcellularLocation>
</comment>
<dbReference type="Proteomes" id="UP001066276">
    <property type="component" value="Chromosome 12"/>
</dbReference>
<evidence type="ECO:0000256" key="3">
    <source>
        <dbReference type="ARBA" id="ARBA00022692"/>
    </source>
</evidence>
<evidence type="ECO:0008006" key="9">
    <source>
        <dbReference type="Google" id="ProtNLM"/>
    </source>
</evidence>
<feature type="transmembrane region" description="Helical" evidence="6">
    <location>
        <begin position="6"/>
        <end position="27"/>
    </location>
</feature>
<accession>A0AAV7KWD3</accession>
<evidence type="ECO:0000256" key="6">
    <source>
        <dbReference type="SAM" id="Phobius"/>
    </source>
</evidence>